<dbReference type="AlphaFoldDB" id="A0A7J9MC98"/>
<protein>
    <recommendedName>
        <fullName evidence="1">DUF7745 domain-containing protein</fullName>
    </recommendedName>
</protein>
<proteinExistence type="predicted"/>
<sequence>MEIYASFKYLGHSVTSIFDTNTFQEDSVVRYGVENIADRILRAEKAKKTRFRDKYGDVAQLLCIKPDDALLKAMVHFWDHTYRCFTFNKVDMVPTIEEYSTLLHYDVRNLLRIYWKQNVNFRGPLANLMGLLVDTVKARLKDKNGPCISWSDIRDVMGKACGDRHLSLFAFAIYELIVFPKALGYVSVELADFLF</sequence>
<name>A0A7J9MC98_GOSSC</name>
<comment type="caution">
    <text evidence="2">The sequence shown here is derived from an EMBL/GenBank/DDBJ whole genome shotgun (WGS) entry which is preliminary data.</text>
</comment>
<dbReference type="Pfam" id="PF24924">
    <property type="entry name" value="DUF7745"/>
    <property type="match status" value="1"/>
</dbReference>
<dbReference type="OrthoDB" id="999726at2759"/>
<evidence type="ECO:0000259" key="1">
    <source>
        <dbReference type="Pfam" id="PF24924"/>
    </source>
</evidence>
<reference evidence="2 3" key="1">
    <citation type="journal article" date="2019" name="Genome Biol. Evol.">
        <title>Insights into the evolution of the New World diploid cottons (Gossypium, subgenus Houzingenia) based on genome sequencing.</title>
        <authorList>
            <person name="Grover C.E."/>
            <person name="Arick M.A. 2nd"/>
            <person name="Thrash A."/>
            <person name="Conover J.L."/>
            <person name="Sanders W.S."/>
            <person name="Peterson D.G."/>
            <person name="Frelichowski J.E."/>
            <person name="Scheffler J.A."/>
            <person name="Scheffler B.E."/>
            <person name="Wendel J.F."/>
        </authorList>
    </citation>
    <scope>NUCLEOTIDE SEQUENCE [LARGE SCALE GENOMIC DNA]</scope>
    <source>
        <strain evidence="2">1</strain>
        <tissue evidence="2">Leaf</tissue>
    </source>
</reference>
<organism evidence="2 3">
    <name type="scientific">Gossypium schwendimanii</name>
    <name type="common">Cotton</name>
    <dbReference type="NCBI Taxonomy" id="34291"/>
    <lineage>
        <taxon>Eukaryota</taxon>
        <taxon>Viridiplantae</taxon>
        <taxon>Streptophyta</taxon>
        <taxon>Embryophyta</taxon>
        <taxon>Tracheophyta</taxon>
        <taxon>Spermatophyta</taxon>
        <taxon>Magnoliopsida</taxon>
        <taxon>eudicotyledons</taxon>
        <taxon>Gunneridae</taxon>
        <taxon>Pentapetalae</taxon>
        <taxon>rosids</taxon>
        <taxon>malvids</taxon>
        <taxon>Malvales</taxon>
        <taxon>Malvaceae</taxon>
        <taxon>Malvoideae</taxon>
        <taxon>Gossypium</taxon>
    </lineage>
</organism>
<dbReference type="Proteomes" id="UP000593576">
    <property type="component" value="Unassembled WGS sequence"/>
</dbReference>
<feature type="domain" description="DUF7745" evidence="1">
    <location>
        <begin position="45"/>
        <end position="190"/>
    </location>
</feature>
<evidence type="ECO:0000313" key="2">
    <source>
        <dbReference type="EMBL" id="MBA0868560.1"/>
    </source>
</evidence>
<gene>
    <name evidence="2" type="ORF">Goshw_015630</name>
</gene>
<dbReference type="InterPro" id="IPR056647">
    <property type="entry name" value="DUF7745"/>
</dbReference>
<dbReference type="PANTHER" id="PTHR48200">
    <property type="entry name" value="PROTEIN, PUTATIVE-RELATED"/>
    <property type="match status" value="1"/>
</dbReference>
<dbReference type="EMBL" id="JABFAF010000010">
    <property type="protein sequence ID" value="MBA0868560.1"/>
    <property type="molecule type" value="Genomic_DNA"/>
</dbReference>
<accession>A0A7J9MC98</accession>
<evidence type="ECO:0000313" key="3">
    <source>
        <dbReference type="Proteomes" id="UP000593576"/>
    </source>
</evidence>
<keyword evidence="3" id="KW-1185">Reference proteome</keyword>
<dbReference type="PANTHER" id="PTHR48200:SF1">
    <property type="entry name" value="AMINOTRANSFERASE-LIKE PLANT MOBILE DOMAIN-CONTAINING PROTEIN"/>
    <property type="match status" value="1"/>
</dbReference>